<evidence type="ECO:0000259" key="5">
    <source>
        <dbReference type="SMART" id="SM00644"/>
    </source>
</evidence>
<evidence type="ECO:0000256" key="1">
    <source>
        <dbReference type="ARBA" id="ARBA00001561"/>
    </source>
</evidence>
<dbReference type="GO" id="GO:0071555">
    <property type="term" value="P:cell wall organization"/>
    <property type="evidence" value="ECO:0007669"/>
    <property type="project" value="UniProtKB-KW"/>
</dbReference>
<dbReference type="EMBL" id="CAJNDS010002203">
    <property type="protein sequence ID" value="CAE7370367.1"/>
    <property type="molecule type" value="Genomic_DNA"/>
</dbReference>
<dbReference type="InterPro" id="IPR002502">
    <property type="entry name" value="Amidase_domain"/>
</dbReference>
<evidence type="ECO:0000313" key="6">
    <source>
        <dbReference type="EMBL" id="CAE7370367.1"/>
    </source>
</evidence>
<proteinExistence type="predicted"/>
<dbReference type="Gene3D" id="3.40.80.10">
    <property type="entry name" value="Peptidoglycan recognition protein-like"/>
    <property type="match status" value="1"/>
</dbReference>
<evidence type="ECO:0000256" key="3">
    <source>
        <dbReference type="ARBA" id="ARBA00022801"/>
    </source>
</evidence>
<name>A0A812Q104_9DINO</name>
<dbReference type="InterPro" id="IPR051206">
    <property type="entry name" value="NAMLAA_amidase_2"/>
</dbReference>
<dbReference type="GO" id="GO:0009254">
    <property type="term" value="P:peptidoglycan turnover"/>
    <property type="evidence" value="ECO:0007669"/>
    <property type="project" value="TreeGrafter"/>
</dbReference>
<comment type="caution">
    <text evidence="6">The sequence shown here is derived from an EMBL/GenBank/DDBJ whole genome shotgun (WGS) entry which is preliminary data.</text>
</comment>
<keyword evidence="7" id="KW-1185">Reference proteome</keyword>
<evidence type="ECO:0000313" key="7">
    <source>
        <dbReference type="Proteomes" id="UP000604046"/>
    </source>
</evidence>
<protein>
    <recommendedName>
        <fullName evidence="2">N-acetylmuramoyl-L-alanine amidase</fullName>
        <ecNumber evidence="2">3.5.1.28</ecNumber>
    </recommendedName>
</protein>
<gene>
    <name evidence="6" type="primary">ampD</name>
    <name evidence="6" type="ORF">SNAT2548_LOCUS20203</name>
</gene>
<dbReference type="SUPFAM" id="SSF55846">
    <property type="entry name" value="N-acetylmuramoyl-L-alanine amidase-like"/>
    <property type="match status" value="1"/>
</dbReference>
<dbReference type="Proteomes" id="UP000604046">
    <property type="component" value="Unassembled WGS sequence"/>
</dbReference>
<reference evidence="6" key="1">
    <citation type="submission" date="2021-02" db="EMBL/GenBank/DDBJ databases">
        <authorList>
            <person name="Dougan E. K."/>
            <person name="Rhodes N."/>
            <person name="Thang M."/>
            <person name="Chan C."/>
        </authorList>
    </citation>
    <scope>NUCLEOTIDE SEQUENCE</scope>
</reference>
<dbReference type="EC" id="3.5.1.28" evidence="2"/>
<sequence length="296" mass="33252">MALAPRALRPRWADIPIGFCCNASKGEQCRGPLGTCHAMHCQDFFAHSMESCPYCHSWEHSKAESEKFCLHCNQSRFADSRRRGGMKQKYRECRRSTTPEGLLACIVDGLTRSPDVKPSFFDVCDVCKDKDGGRPGRVEPPKLLIISHTGLFSERRARLRYEEEGVGPHFVISKTGQIRQYIQLEKVAWFAGASWHPQFGERLNRCSVGVMLEGNGESRNFTDEQYELLNLLSKAIDAWAGEHCLVHTCLRDVAGDHVRGEGKGHIAPGRFFAADRVESQMWESKGCVCDTVCPVT</sequence>
<dbReference type="CDD" id="cd06583">
    <property type="entry name" value="PGRP"/>
    <property type="match status" value="1"/>
</dbReference>
<keyword evidence="4" id="KW-0961">Cell wall biogenesis/degradation</keyword>
<keyword evidence="3" id="KW-0378">Hydrolase</keyword>
<evidence type="ECO:0000256" key="4">
    <source>
        <dbReference type="ARBA" id="ARBA00023316"/>
    </source>
</evidence>
<feature type="domain" description="N-acetylmuramoyl-L-alanine amidase" evidence="5">
    <location>
        <begin position="129"/>
        <end position="260"/>
    </location>
</feature>
<evidence type="ECO:0000256" key="2">
    <source>
        <dbReference type="ARBA" id="ARBA00011901"/>
    </source>
</evidence>
<dbReference type="Pfam" id="PF01510">
    <property type="entry name" value="Amidase_2"/>
    <property type="match status" value="1"/>
</dbReference>
<dbReference type="InterPro" id="IPR036505">
    <property type="entry name" value="Amidase/PGRP_sf"/>
</dbReference>
<dbReference type="GO" id="GO:0009253">
    <property type="term" value="P:peptidoglycan catabolic process"/>
    <property type="evidence" value="ECO:0007669"/>
    <property type="project" value="InterPro"/>
</dbReference>
<organism evidence="6 7">
    <name type="scientific">Symbiodinium natans</name>
    <dbReference type="NCBI Taxonomy" id="878477"/>
    <lineage>
        <taxon>Eukaryota</taxon>
        <taxon>Sar</taxon>
        <taxon>Alveolata</taxon>
        <taxon>Dinophyceae</taxon>
        <taxon>Suessiales</taxon>
        <taxon>Symbiodiniaceae</taxon>
        <taxon>Symbiodinium</taxon>
    </lineage>
</organism>
<dbReference type="GO" id="GO:0008745">
    <property type="term" value="F:N-acetylmuramoyl-L-alanine amidase activity"/>
    <property type="evidence" value="ECO:0007669"/>
    <property type="project" value="UniProtKB-EC"/>
</dbReference>
<dbReference type="PANTHER" id="PTHR30417:SF1">
    <property type="entry name" value="N-ACETYLMURAMOYL-L-ALANINE AMIDASE AMID"/>
    <property type="match status" value="1"/>
</dbReference>
<dbReference type="AlphaFoldDB" id="A0A812Q104"/>
<dbReference type="PANTHER" id="PTHR30417">
    <property type="entry name" value="N-ACETYLMURAMOYL-L-ALANINE AMIDASE AMID"/>
    <property type="match status" value="1"/>
</dbReference>
<comment type="catalytic activity">
    <reaction evidence="1">
        <text>Hydrolyzes the link between N-acetylmuramoyl residues and L-amino acid residues in certain cell-wall glycopeptides.</text>
        <dbReference type="EC" id="3.5.1.28"/>
    </reaction>
</comment>
<accession>A0A812Q104</accession>
<dbReference type="SMART" id="SM00644">
    <property type="entry name" value="Ami_2"/>
    <property type="match status" value="1"/>
</dbReference>